<dbReference type="STRING" id="680198.SCAB_14021"/>
<dbReference type="KEGG" id="scb:SCAB_14021"/>
<feature type="region of interest" description="Disordered" evidence="1">
    <location>
        <begin position="1"/>
        <end position="35"/>
    </location>
</feature>
<dbReference type="InterPro" id="IPR029063">
    <property type="entry name" value="SAM-dependent_MTases_sf"/>
</dbReference>
<proteinExistence type="predicted"/>
<feature type="compositionally biased region" description="Pro residues" evidence="1">
    <location>
        <begin position="24"/>
        <end position="35"/>
    </location>
</feature>
<dbReference type="SUPFAM" id="SSF53335">
    <property type="entry name" value="S-adenosyl-L-methionine-dependent methyltransferases"/>
    <property type="match status" value="1"/>
</dbReference>
<organism evidence="2 3">
    <name type="scientific">Streptomyces scabiei (strain 87.22)</name>
    <dbReference type="NCBI Taxonomy" id="680198"/>
    <lineage>
        <taxon>Bacteria</taxon>
        <taxon>Bacillati</taxon>
        <taxon>Actinomycetota</taxon>
        <taxon>Actinomycetes</taxon>
        <taxon>Kitasatosporales</taxon>
        <taxon>Streptomycetaceae</taxon>
        <taxon>Streptomyces</taxon>
    </lineage>
</organism>
<keyword evidence="3" id="KW-1185">Reference proteome</keyword>
<evidence type="ECO:0000313" key="3">
    <source>
        <dbReference type="Proteomes" id="UP000001444"/>
    </source>
</evidence>
<gene>
    <name evidence="2" type="ordered locus">SCAB_14021</name>
</gene>
<dbReference type="AlphaFoldDB" id="C9Z9W0"/>
<protein>
    <recommendedName>
        <fullName evidence="4">Methyltransferase type 11 domain-containing protein</fullName>
    </recommendedName>
</protein>
<evidence type="ECO:0000313" key="2">
    <source>
        <dbReference type="EMBL" id="CBG68553.1"/>
    </source>
</evidence>
<dbReference type="Gene3D" id="3.40.50.150">
    <property type="entry name" value="Vaccinia Virus protein VP39"/>
    <property type="match status" value="1"/>
</dbReference>
<name>C9Z9W0_STRSW</name>
<reference evidence="2 3" key="1">
    <citation type="journal article" date="2010" name="Mol. Plant Microbe Interact.">
        <title>Streptomyces scabies 87-22 contains a coronafacic acid-like biosynthetic cluster that contributes to plant-microbe interactions.</title>
        <authorList>
            <person name="Bignell D.R."/>
            <person name="Seipke R.F."/>
            <person name="Huguet-Tapia J.C."/>
            <person name="Chambers A.H."/>
            <person name="Parry R.J."/>
            <person name="Loria R."/>
        </authorList>
    </citation>
    <scope>NUCLEOTIDE SEQUENCE [LARGE SCALE GENOMIC DNA]</scope>
    <source>
        <strain evidence="2 3">87.22</strain>
    </source>
</reference>
<dbReference type="EMBL" id="FN554889">
    <property type="protein sequence ID" value="CBG68553.1"/>
    <property type="molecule type" value="Genomic_DNA"/>
</dbReference>
<accession>C9Z9W0</accession>
<evidence type="ECO:0008006" key="4">
    <source>
        <dbReference type="Google" id="ProtNLM"/>
    </source>
</evidence>
<sequence>MIPAATGEKENENMPETQTSAPPIAEPPMPAPKPPMTLEEAWTAIAVPMPPPAQAAEKQCFSTEELRQDFYSSRPPFGDRFMPNWMQMRQSEFTRVLLDKAALKAGERALVLGEFLDHVGFVDMISGEVQPGGTAEYVDMVPMIEAHRVGRFDPYTEIAAKHEPEAFDVVIASQWEHLLDPDAELKALSRLVRPGGRVLLFHPGPTAATFALAEQDVWLDMLLSFFITFAGSREVPLDSAFQWKKAAWLAVSVDDVRDAAARCLTDVTAWQHRGMAIVDGRKPAAGDEPGRSA</sequence>
<dbReference type="Proteomes" id="UP000001444">
    <property type="component" value="Chromosome"/>
</dbReference>
<dbReference type="HOGENOM" id="CLU_949735_0_0_11"/>
<evidence type="ECO:0000256" key="1">
    <source>
        <dbReference type="SAM" id="MobiDB-lite"/>
    </source>
</evidence>